<organism evidence="2 3">
    <name type="scientific">Streptococcus phocae</name>
    <dbReference type="NCBI Taxonomy" id="119224"/>
    <lineage>
        <taxon>Bacteria</taxon>
        <taxon>Bacillati</taxon>
        <taxon>Bacillota</taxon>
        <taxon>Bacilli</taxon>
        <taxon>Lactobacillales</taxon>
        <taxon>Streptococcaceae</taxon>
        <taxon>Streptococcus</taxon>
    </lineage>
</organism>
<dbReference type="PATRIC" id="fig|119224.3.peg.569"/>
<gene>
    <name evidence="2" type="ORF">AKK44_05135</name>
</gene>
<comment type="caution">
    <text evidence="2">The sequence shown here is derived from an EMBL/GenBank/DDBJ whole genome shotgun (WGS) entry which is preliminary data.</text>
</comment>
<dbReference type="InterPro" id="IPR011249">
    <property type="entry name" value="Metalloenz_LuxS/M16"/>
</dbReference>
<dbReference type="InterPro" id="IPR007863">
    <property type="entry name" value="Peptidase_M16_C"/>
</dbReference>
<dbReference type="GO" id="GO:0046872">
    <property type="term" value="F:metal ion binding"/>
    <property type="evidence" value="ECO:0007669"/>
    <property type="project" value="InterPro"/>
</dbReference>
<proteinExistence type="predicted"/>
<dbReference type="Pfam" id="PF05193">
    <property type="entry name" value="Peptidase_M16_C"/>
    <property type="match status" value="1"/>
</dbReference>
<dbReference type="AlphaFoldDB" id="A0A0P6SDX5"/>
<dbReference type="PANTHER" id="PTHR11851">
    <property type="entry name" value="METALLOPROTEASE"/>
    <property type="match status" value="1"/>
</dbReference>
<dbReference type="STRING" id="119224.AKK44_05135"/>
<reference evidence="2 3" key="1">
    <citation type="submission" date="2015-08" db="EMBL/GenBank/DDBJ databases">
        <title>Genome sequence of Streptococcus phocae subsp. phocae ATCC 51973T isolated from liver specimen obtained from seal.</title>
        <authorList>
            <person name="Avendano-Herrera R."/>
        </authorList>
    </citation>
    <scope>NUCLEOTIDE SEQUENCE [LARGE SCALE GENOMIC DNA]</scope>
    <source>
        <strain evidence="2 3">ATCC 51973</strain>
    </source>
</reference>
<dbReference type="Proteomes" id="UP000049578">
    <property type="component" value="Unassembled WGS sequence"/>
</dbReference>
<evidence type="ECO:0000313" key="2">
    <source>
        <dbReference type="EMBL" id="KPJ22327.1"/>
    </source>
</evidence>
<dbReference type="PANTHER" id="PTHR11851:SF186">
    <property type="entry name" value="INACTIVE METALLOPROTEASE YMFF-RELATED"/>
    <property type="match status" value="1"/>
</dbReference>
<accession>A0A0P6SDX5</accession>
<feature type="domain" description="Peptidase M16 C-terminal" evidence="1">
    <location>
        <begin position="187"/>
        <end position="351"/>
    </location>
</feature>
<dbReference type="SUPFAM" id="SSF63411">
    <property type="entry name" value="LuxS/MPP-like metallohydrolase"/>
    <property type="match status" value="2"/>
</dbReference>
<dbReference type="Gene3D" id="3.30.830.10">
    <property type="entry name" value="Metalloenzyme, LuxS/M16 peptidase-like"/>
    <property type="match status" value="2"/>
</dbReference>
<evidence type="ECO:0000313" key="3">
    <source>
        <dbReference type="Proteomes" id="UP000049578"/>
    </source>
</evidence>
<dbReference type="EMBL" id="LHQM01000019">
    <property type="protein sequence ID" value="KPJ22327.1"/>
    <property type="molecule type" value="Genomic_DNA"/>
</dbReference>
<keyword evidence="3" id="KW-1185">Reference proteome</keyword>
<protein>
    <submittedName>
        <fullName evidence="2">Peptidase M16</fullName>
    </submittedName>
</protein>
<dbReference type="RefSeq" id="WP_054278795.1">
    <property type="nucleotide sequence ID" value="NZ_LHQM01000019.1"/>
</dbReference>
<sequence length="414" mass="48094">MEIIQGVQLHLIKTKKFKTNQITLRFSGDLTRKTVAKRVLVAQMLATANEAYPTAKQFREKLAQLYGASLSTNVSTKGLVHIVDIDITFIQDQYAFQGEKVLDEVIQFLKEMLFSPLLSVAQYQPKVFDLEKTNLINYVESDKEDSFYYSALQTKKQFYQHEDLQISKYGSPELIGRETAYTSYQEFHKMLNEDRIDIFVLGDFDDYRIVQLLHQFPFEKREKSLTFFYTQMATNIIKESMEQKAINQSILELAYHFPITFGEKDYYSLVLLNGLLGSFSHSLLFTTIREKEGLAYNIGCRFDVYTGLFEIYAGIDGQHRTKTLQLITKELTAIKLGRFSSNLITKTKRMLQHNALLSEDFCKSLIDIEYMKTYIDPSYSLEKWIDEIDKISKSDIMKVAHLLKLQTVYFLEGN</sequence>
<dbReference type="InterPro" id="IPR050361">
    <property type="entry name" value="MPP/UQCRC_Complex"/>
</dbReference>
<name>A0A0P6SDX5_9STRE</name>
<dbReference type="NCBIfam" id="NF047422">
    <property type="entry name" value="YfmF_fam"/>
    <property type="match status" value="1"/>
</dbReference>
<evidence type="ECO:0000259" key="1">
    <source>
        <dbReference type="Pfam" id="PF05193"/>
    </source>
</evidence>